<dbReference type="KEGG" id="aser:Asera_54190"/>
<evidence type="ECO:0000259" key="3">
    <source>
        <dbReference type="Pfam" id="PF13649"/>
    </source>
</evidence>
<feature type="domain" description="Methyltransferase" evidence="3">
    <location>
        <begin position="51"/>
        <end position="146"/>
    </location>
</feature>
<dbReference type="CDD" id="cd02440">
    <property type="entry name" value="AdoMet_MTases"/>
    <property type="match status" value="1"/>
</dbReference>
<dbReference type="Gene3D" id="3.40.50.150">
    <property type="entry name" value="Vaccinia Virus protein VP39"/>
    <property type="match status" value="1"/>
</dbReference>
<dbReference type="EMBL" id="AP023354">
    <property type="protein sequence ID" value="BCJ31311.1"/>
    <property type="molecule type" value="Genomic_DNA"/>
</dbReference>
<evidence type="ECO:0000313" key="4">
    <source>
        <dbReference type="EMBL" id="BCJ31311.1"/>
    </source>
</evidence>
<keyword evidence="1 4" id="KW-0489">Methyltransferase</keyword>
<gene>
    <name evidence="4" type="ORF">Asera_54190</name>
</gene>
<dbReference type="GO" id="GO:0008168">
    <property type="term" value="F:methyltransferase activity"/>
    <property type="evidence" value="ECO:0007669"/>
    <property type="project" value="UniProtKB-KW"/>
</dbReference>
<reference evidence="4" key="1">
    <citation type="submission" date="2020-08" db="EMBL/GenBank/DDBJ databases">
        <title>Whole genome shotgun sequence of Actinocatenispora sera NBRC 101916.</title>
        <authorList>
            <person name="Komaki H."/>
            <person name="Tamura T."/>
        </authorList>
    </citation>
    <scope>NUCLEOTIDE SEQUENCE</scope>
    <source>
        <strain evidence="4">NBRC 101916</strain>
    </source>
</reference>
<proteinExistence type="predicted"/>
<dbReference type="OrthoDB" id="9777638at2"/>
<protein>
    <submittedName>
        <fullName evidence="4">Methyltransferase</fullName>
    </submittedName>
</protein>
<dbReference type="SUPFAM" id="SSF53335">
    <property type="entry name" value="S-adenosyl-L-methionine-dependent methyltransferases"/>
    <property type="match status" value="1"/>
</dbReference>
<dbReference type="InterPro" id="IPR041698">
    <property type="entry name" value="Methyltransf_25"/>
</dbReference>
<evidence type="ECO:0000313" key="5">
    <source>
        <dbReference type="Proteomes" id="UP000680750"/>
    </source>
</evidence>
<dbReference type="PANTHER" id="PTHR43861">
    <property type="entry name" value="TRANS-ACONITATE 2-METHYLTRANSFERASE-RELATED"/>
    <property type="match status" value="1"/>
</dbReference>
<dbReference type="Proteomes" id="UP000680750">
    <property type="component" value="Chromosome"/>
</dbReference>
<evidence type="ECO:0000256" key="1">
    <source>
        <dbReference type="ARBA" id="ARBA00022603"/>
    </source>
</evidence>
<dbReference type="AlphaFoldDB" id="A0A810LAK2"/>
<dbReference type="InterPro" id="IPR029063">
    <property type="entry name" value="SAM-dependent_MTases_sf"/>
</dbReference>
<sequence>MAQPANTDQAQAWNGYEGRHWARHQDRYDALNAELNGPLFAAAGITAGDRVLDVGCGNGATTRLAARAARPGRVLGIDLSGPMLATARASTTAERLDNIDYVQGDAQIYDLGAAGFDVAISRAGVMFFADQRAAFGNIGRALRPGGRLAFVSLGAPNADDEMWQLFGTVRAHGTATPDTGPQPDSLADPAHIAAVLSDAGFTDIAVEPARVPLRWGHDAADATEFLLGWGPVRHWLRDAAPAALDAARTDLHAALARHEGPDGVHTWSTCLVTSARRRESDTR</sequence>
<evidence type="ECO:0000256" key="2">
    <source>
        <dbReference type="ARBA" id="ARBA00022679"/>
    </source>
</evidence>
<dbReference type="RefSeq" id="WP_030444391.1">
    <property type="nucleotide sequence ID" value="NZ_AP023354.1"/>
</dbReference>
<dbReference type="GO" id="GO:0032259">
    <property type="term" value="P:methylation"/>
    <property type="evidence" value="ECO:0007669"/>
    <property type="project" value="UniProtKB-KW"/>
</dbReference>
<accession>A0A810LAK2</accession>
<dbReference type="Pfam" id="PF13649">
    <property type="entry name" value="Methyltransf_25"/>
    <property type="match status" value="1"/>
</dbReference>
<organism evidence="4 5">
    <name type="scientific">Actinocatenispora sera</name>
    <dbReference type="NCBI Taxonomy" id="390989"/>
    <lineage>
        <taxon>Bacteria</taxon>
        <taxon>Bacillati</taxon>
        <taxon>Actinomycetota</taxon>
        <taxon>Actinomycetes</taxon>
        <taxon>Micromonosporales</taxon>
        <taxon>Micromonosporaceae</taxon>
        <taxon>Actinocatenispora</taxon>
    </lineage>
</organism>
<name>A0A810LAK2_9ACTN</name>
<keyword evidence="5" id="KW-1185">Reference proteome</keyword>
<dbReference type="PANTHER" id="PTHR43861:SF1">
    <property type="entry name" value="TRANS-ACONITATE 2-METHYLTRANSFERASE"/>
    <property type="match status" value="1"/>
</dbReference>
<keyword evidence="2" id="KW-0808">Transferase</keyword>